<keyword evidence="7" id="KW-0206">Cytoskeleton</keyword>
<keyword evidence="16" id="KW-1185">Reference proteome</keyword>
<evidence type="ECO:0000256" key="9">
    <source>
        <dbReference type="ARBA" id="ARBA00070318"/>
    </source>
</evidence>
<evidence type="ECO:0000256" key="6">
    <source>
        <dbReference type="ARBA" id="ARBA00023203"/>
    </source>
</evidence>
<dbReference type="InterPro" id="IPR036028">
    <property type="entry name" value="SH3-like_dom_sf"/>
</dbReference>
<sequence length="480" mass="53948">MSRTPEDVSKLTESTYKIVMDQLNPGLRNLVNLGKSYEKAVTAMTLAGKAYFEAVSKLGENAVVSLVSRELGVVLMEIAEAHRKVHNELEENFKKFHKEVIVELEKKTEMDVKYMNATFKRYQSEHKVKQDSLERSKTDLKKLRRKSQGKHSSKYEVRENEFMETVSSRQMDMQKFVADGCREALLEEKRRFCFLADKHCMFSYQMSNFHEKAREMLSLNLPSWQEKCCDITKVPDTVMNMIEGLSVTPQQQSPAIGYCNGKNLDSLVPPPAPPLKAQISPLANMFNPEPRSPLSSHFDRNSDQGSIGELNLSYSGSQSSGLNLSRKSRVRTIFPHMAGNNPTLLSFDDGDVITLLIQEEKDGWMYGELEKTQQRGWFPSSYCRPHIDQINSLRSCFSSNVSSPRRLSETSLREGPMLLPPPDYSDDASISPAVTSVATPQNMVSVVNGNVKAPFLSGGNPFATVKLRPTVTNDRSAPAI</sequence>
<evidence type="ECO:0000256" key="7">
    <source>
        <dbReference type="ARBA" id="ARBA00023212"/>
    </source>
</evidence>
<feature type="domain" description="IMD" evidence="14">
    <location>
        <begin position="1"/>
        <end position="248"/>
    </location>
</feature>
<evidence type="ECO:0000256" key="4">
    <source>
        <dbReference type="ARBA" id="ARBA00022553"/>
    </source>
</evidence>
<dbReference type="GO" id="GO:0005856">
    <property type="term" value="C:cytoskeleton"/>
    <property type="evidence" value="ECO:0007669"/>
    <property type="project" value="UniProtKB-SubCell"/>
</dbReference>
<feature type="compositionally biased region" description="Basic and acidic residues" evidence="12">
    <location>
        <begin position="130"/>
        <end position="141"/>
    </location>
</feature>
<keyword evidence="3" id="KW-0963">Cytoplasm</keyword>
<dbReference type="SUPFAM" id="SSF50044">
    <property type="entry name" value="SH3-domain"/>
    <property type="match status" value="1"/>
</dbReference>
<keyword evidence="5" id="KW-0175">Coiled coil</keyword>
<evidence type="ECO:0000256" key="5">
    <source>
        <dbReference type="ARBA" id="ARBA00023054"/>
    </source>
</evidence>
<dbReference type="InterPro" id="IPR013606">
    <property type="entry name" value="I-BAR_dom"/>
</dbReference>
<dbReference type="FunFam" id="1.20.1270.60:FF:000043">
    <property type="entry name" value="Brain-specific angiogenesis inhibitor 1-associated protein 2-like 1"/>
    <property type="match status" value="1"/>
</dbReference>
<reference evidence="15" key="3">
    <citation type="submission" date="2025-09" db="UniProtKB">
        <authorList>
            <consortium name="Ensembl"/>
        </authorList>
    </citation>
    <scope>IDENTIFICATION</scope>
</reference>
<dbReference type="Pfam" id="PF14604">
    <property type="entry name" value="SH3_9"/>
    <property type="match status" value="1"/>
</dbReference>
<feature type="domain" description="SH3" evidence="13">
    <location>
        <begin position="325"/>
        <end position="388"/>
    </location>
</feature>
<evidence type="ECO:0000313" key="15">
    <source>
        <dbReference type="Ensembl" id="ENSTNIP00000015865.1"/>
    </source>
</evidence>
<evidence type="ECO:0000313" key="16">
    <source>
        <dbReference type="Proteomes" id="UP000007303"/>
    </source>
</evidence>
<proteinExistence type="predicted"/>
<reference evidence="16" key="1">
    <citation type="journal article" date="2004" name="Nature">
        <title>Genome duplication in the teleost fish Tetraodon nigroviridis reveals the early vertebrate proto-karyotype.</title>
        <authorList>
            <person name="Jaillon O."/>
            <person name="Aury J.-M."/>
            <person name="Brunet F."/>
            <person name="Petit J.-L."/>
            <person name="Stange-Thomann N."/>
            <person name="Mauceli E."/>
            <person name="Bouneau L."/>
            <person name="Fischer C."/>
            <person name="Ozouf-Costaz C."/>
            <person name="Bernot A."/>
            <person name="Nicaud S."/>
            <person name="Jaffe D."/>
            <person name="Fisher S."/>
            <person name="Lutfalla G."/>
            <person name="Dossat C."/>
            <person name="Segurens B."/>
            <person name="Dasilva C."/>
            <person name="Salanoubat M."/>
            <person name="Levy M."/>
            <person name="Boudet N."/>
            <person name="Castellano S."/>
            <person name="Anthouard V."/>
            <person name="Jubin C."/>
            <person name="Castelli V."/>
            <person name="Katinka M."/>
            <person name="Vacherie B."/>
            <person name="Biemont C."/>
            <person name="Skalli Z."/>
            <person name="Cattolico L."/>
            <person name="Poulain J."/>
            <person name="De Berardinis V."/>
            <person name="Cruaud C."/>
            <person name="Duprat S."/>
            <person name="Brottier P."/>
            <person name="Coutanceau J.-P."/>
            <person name="Gouzy J."/>
            <person name="Parra G."/>
            <person name="Lardier G."/>
            <person name="Chapple C."/>
            <person name="McKernan K.J."/>
            <person name="McEwan P."/>
            <person name="Bosak S."/>
            <person name="Kellis M."/>
            <person name="Volff J.-N."/>
            <person name="Guigo R."/>
            <person name="Zody M.C."/>
            <person name="Mesirov J."/>
            <person name="Lindblad-Toh K."/>
            <person name="Birren B."/>
            <person name="Nusbaum C."/>
            <person name="Kahn D."/>
            <person name="Robinson-Rechavi M."/>
            <person name="Laudet V."/>
            <person name="Schachter V."/>
            <person name="Quetier F."/>
            <person name="Saurin W."/>
            <person name="Scarpelli C."/>
            <person name="Wincker P."/>
            <person name="Lander E.S."/>
            <person name="Weissenbach J."/>
            <person name="Roest Crollius H."/>
        </authorList>
    </citation>
    <scope>NUCLEOTIDE SEQUENCE [LARGE SCALE GENOMIC DNA]</scope>
</reference>
<dbReference type="InParanoid" id="H3D5S5"/>
<dbReference type="SUPFAM" id="SSF103657">
    <property type="entry name" value="BAR/IMD domain-like"/>
    <property type="match status" value="1"/>
</dbReference>
<dbReference type="PROSITE" id="PS51338">
    <property type="entry name" value="IMD"/>
    <property type="match status" value="1"/>
</dbReference>
<comment type="function">
    <text evidence="8">May function as adapter protein. Involved in the formation of clusters of actin bundles. Plays a role in the reorganization of the actin cytoskeleton in response to bacterial infection.</text>
</comment>
<name>H3D5S5_TETNG</name>
<dbReference type="Proteomes" id="UP000007303">
    <property type="component" value="Unassembled WGS sequence"/>
</dbReference>
<evidence type="ECO:0000256" key="2">
    <source>
        <dbReference type="ARBA" id="ARBA00022443"/>
    </source>
</evidence>
<dbReference type="PANTHER" id="PTHR14206">
    <property type="entry name" value="BRAIN-SPECIFIC ANGIOGENESIS INHIBITOR 1-ASSOCIATED PROTEIN 2"/>
    <property type="match status" value="1"/>
</dbReference>
<feature type="compositionally biased region" description="Basic residues" evidence="12">
    <location>
        <begin position="142"/>
        <end position="152"/>
    </location>
</feature>
<accession>H3D5S5</accession>
<comment type="subcellular location">
    <subcellularLocation>
        <location evidence="1">Cytoplasm</location>
        <location evidence="1">Cytoskeleton</location>
    </subcellularLocation>
</comment>
<dbReference type="HOGENOM" id="CLU_025877_0_1_1"/>
<keyword evidence="2 11" id="KW-0728">SH3 domain</keyword>
<dbReference type="GO" id="GO:0005829">
    <property type="term" value="C:cytosol"/>
    <property type="evidence" value="ECO:0007669"/>
    <property type="project" value="TreeGrafter"/>
</dbReference>
<organism evidence="15 16">
    <name type="scientific">Tetraodon nigroviridis</name>
    <name type="common">Spotted green pufferfish</name>
    <name type="synonym">Chelonodon nigroviridis</name>
    <dbReference type="NCBI Taxonomy" id="99883"/>
    <lineage>
        <taxon>Eukaryota</taxon>
        <taxon>Metazoa</taxon>
        <taxon>Chordata</taxon>
        <taxon>Craniata</taxon>
        <taxon>Vertebrata</taxon>
        <taxon>Euteleostomi</taxon>
        <taxon>Actinopterygii</taxon>
        <taxon>Neopterygii</taxon>
        <taxon>Teleostei</taxon>
        <taxon>Neoteleostei</taxon>
        <taxon>Acanthomorphata</taxon>
        <taxon>Eupercaria</taxon>
        <taxon>Tetraodontiformes</taxon>
        <taxon>Tetradontoidea</taxon>
        <taxon>Tetraodontidae</taxon>
        <taxon>Tetraodon</taxon>
    </lineage>
</organism>
<dbReference type="Pfam" id="PF08397">
    <property type="entry name" value="IMD"/>
    <property type="match status" value="1"/>
</dbReference>
<dbReference type="STRING" id="99883.ENSTNIP00000015865"/>
<evidence type="ECO:0000256" key="3">
    <source>
        <dbReference type="ARBA" id="ARBA00022490"/>
    </source>
</evidence>
<evidence type="ECO:0000259" key="13">
    <source>
        <dbReference type="PROSITE" id="PS50002"/>
    </source>
</evidence>
<evidence type="ECO:0000259" key="14">
    <source>
        <dbReference type="PROSITE" id="PS51338"/>
    </source>
</evidence>
<dbReference type="PROSITE" id="PS50002">
    <property type="entry name" value="SH3"/>
    <property type="match status" value="1"/>
</dbReference>
<feature type="region of interest" description="Disordered" evidence="12">
    <location>
        <begin position="130"/>
        <end position="154"/>
    </location>
</feature>
<evidence type="ECO:0000256" key="1">
    <source>
        <dbReference type="ARBA" id="ARBA00004245"/>
    </source>
</evidence>
<evidence type="ECO:0000256" key="10">
    <source>
        <dbReference type="ARBA" id="ARBA00080092"/>
    </source>
</evidence>
<dbReference type="GO" id="GO:0030838">
    <property type="term" value="P:positive regulation of actin filament polymerization"/>
    <property type="evidence" value="ECO:0007669"/>
    <property type="project" value="TreeGrafter"/>
</dbReference>
<dbReference type="GO" id="GO:0003779">
    <property type="term" value="F:actin binding"/>
    <property type="evidence" value="ECO:0007669"/>
    <property type="project" value="UniProtKB-KW"/>
</dbReference>
<dbReference type="Ensembl" id="ENSTNIT00000016075.1">
    <property type="protein sequence ID" value="ENSTNIP00000015865.1"/>
    <property type="gene ID" value="ENSTNIG00000012889.1"/>
</dbReference>
<dbReference type="Gene3D" id="2.30.30.40">
    <property type="entry name" value="SH3 Domains"/>
    <property type="match status" value="1"/>
</dbReference>
<dbReference type="InterPro" id="IPR001452">
    <property type="entry name" value="SH3_domain"/>
</dbReference>
<dbReference type="InterPro" id="IPR027267">
    <property type="entry name" value="AH/BAR_dom_sf"/>
</dbReference>
<dbReference type="GO" id="GO:0005654">
    <property type="term" value="C:nucleoplasm"/>
    <property type="evidence" value="ECO:0007669"/>
    <property type="project" value="TreeGrafter"/>
</dbReference>
<dbReference type="OMA" id="KIGENAM"/>
<dbReference type="AlphaFoldDB" id="H3D5S5"/>
<dbReference type="SMART" id="SM00326">
    <property type="entry name" value="SH3"/>
    <property type="match status" value="1"/>
</dbReference>
<dbReference type="FunFam" id="2.30.30.40:FF:000018">
    <property type="entry name" value="Brain-specific angiogenesis inhibitor 1-associated protein 2"/>
    <property type="match status" value="1"/>
</dbReference>
<evidence type="ECO:0000256" key="11">
    <source>
        <dbReference type="PROSITE-ProRule" id="PRU00192"/>
    </source>
</evidence>
<dbReference type="Gene3D" id="1.20.1270.60">
    <property type="entry name" value="Arfaptin homology (AH) domain/BAR domain"/>
    <property type="match status" value="1"/>
</dbReference>
<dbReference type="GO" id="GO:0007009">
    <property type="term" value="P:plasma membrane organization"/>
    <property type="evidence" value="ECO:0007669"/>
    <property type="project" value="InterPro"/>
</dbReference>
<dbReference type="PANTHER" id="PTHR14206:SF8">
    <property type="entry name" value="BAI1-ASSOCIATED PROTEIN 2-LIKE 1 ISOFORM X1"/>
    <property type="match status" value="1"/>
</dbReference>
<dbReference type="GO" id="GO:0051017">
    <property type="term" value="P:actin filament bundle assembly"/>
    <property type="evidence" value="ECO:0007669"/>
    <property type="project" value="TreeGrafter"/>
</dbReference>
<dbReference type="GO" id="GO:0051764">
    <property type="term" value="P:actin crosslink formation"/>
    <property type="evidence" value="ECO:0007669"/>
    <property type="project" value="TreeGrafter"/>
</dbReference>
<dbReference type="InterPro" id="IPR027681">
    <property type="entry name" value="IRSp53/IRTKS/Pinkbar"/>
</dbReference>
<evidence type="ECO:0000256" key="8">
    <source>
        <dbReference type="ARBA" id="ARBA00054781"/>
    </source>
</evidence>
<protein>
    <recommendedName>
        <fullName evidence="9">BAR/IMD domain-containing adapter protein 2-like 1</fullName>
    </recommendedName>
    <alternativeName>
        <fullName evidence="10">Brain-specific angiogenesis inhibitor 1-associated protein 2-like protein 1</fullName>
    </alternativeName>
</protein>
<reference evidence="15" key="2">
    <citation type="submission" date="2025-08" db="UniProtKB">
        <authorList>
            <consortium name="Ensembl"/>
        </authorList>
    </citation>
    <scope>IDENTIFICATION</scope>
</reference>
<evidence type="ECO:0000256" key="12">
    <source>
        <dbReference type="SAM" id="MobiDB-lite"/>
    </source>
</evidence>
<keyword evidence="4" id="KW-0597">Phosphoprotein</keyword>
<keyword evidence="6" id="KW-0009">Actin-binding</keyword>
<dbReference type="GeneTree" id="ENSGT00940000153560"/>
<dbReference type="FunCoup" id="H3D5S5">
    <property type="interactions" value="311"/>
</dbReference>